<evidence type="ECO:0000313" key="1">
    <source>
        <dbReference type="EMBL" id="MCK7592726.1"/>
    </source>
</evidence>
<gene>
    <name evidence="1" type="ORF">M0G41_03480</name>
</gene>
<evidence type="ECO:0000313" key="2">
    <source>
        <dbReference type="Proteomes" id="UP001431449"/>
    </source>
</evidence>
<comment type="caution">
    <text evidence="1">The sequence shown here is derived from an EMBL/GenBank/DDBJ whole genome shotgun (WGS) entry which is preliminary data.</text>
</comment>
<keyword evidence="2" id="KW-1185">Reference proteome</keyword>
<protein>
    <submittedName>
        <fullName evidence="1">Uncharacterized protein</fullName>
    </submittedName>
</protein>
<organism evidence="1 2">
    <name type="scientific">Pseudomarimonas salicorniae</name>
    <dbReference type="NCBI Taxonomy" id="2933270"/>
    <lineage>
        <taxon>Bacteria</taxon>
        <taxon>Pseudomonadati</taxon>
        <taxon>Pseudomonadota</taxon>
        <taxon>Gammaproteobacteria</taxon>
        <taxon>Lysobacterales</taxon>
        <taxon>Lysobacteraceae</taxon>
        <taxon>Pseudomarimonas</taxon>
    </lineage>
</organism>
<sequence length="242" mass="27854">MILRRIADALRRQDWSTVFLEIVIVVLGVFLGLQANNWNEAQSDRRLERQYLERLYQDAVLSIEDNLAGRAWDDERARTQRVVLDALARGELTDAARADFDAGLIYFGYHNTLTMRWATVEELRSTGKMGVISDVALRDLLAQAEASFHYRAAQTLTLTERIRRYRESVDRRFAPIDYDHKLNGPVTLAYDFNQLATDREFYNTLAQIEFFASLARRNMGQHLARLEALRDALGKALGEEIP</sequence>
<proteinExistence type="predicted"/>
<reference evidence="1" key="1">
    <citation type="submission" date="2022-04" db="EMBL/GenBank/DDBJ databases">
        <title>Lysobacter sp. CAU 1642 isolated from sea sand.</title>
        <authorList>
            <person name="Kim W."/>
        </authorList>
    </citation>
    <scope>NUCLEOTIDE SEQUENCE</scope>
    <source>
        <strain evidence="1">CAU 1642</strain>
    </source>
</reference>
<accession>A0ABT0GDW8</accession>
<dbReference type="Proteomes" id="UP001431449">
    <property type="component" value="Unassembled WGS sequence"/>
</dbReference>
<name>A0ABT0GDW8_9GAMM</name>
<dbReference type="EMBL" id="JALNMH010000002">
    <property type="protein sequence ID" value="MCK7592726.1"/>
    <property type="molecule type" value="Genomic_DNA"/>
</dbReference>
<dbReference type="RefSeq" id="WP_248205060.1">
    <property type="nucleotide sequence ID" value="NZ_JALNMH010000002.1"/>
</dbReference>